<evidence type="ECO:0000256" key="1">
    <source>
        <dbReference type="SAM" id="Phobius"/>
    </source>
</evidence>
<gene>
    <name evidence="2" type="ORF">KTH90_09955</name>
</gene>
<evidence type="ECO:0000313" key="2">
    <source>
        <dbReference type="EMBL" id="MBU9726339.1"/>
    </source>
</evidence>
<keyword evidence="1" id="KW-0472">Membrane</keyword>
<keyword evidence="1" id="KW-0812">Transmembrane</keyword>
<keyword evidence="1" id="KW-1133">Transmembrane helix</keyword>
<protein>
    <submittedName>
        <fullName evidence="2">Uncharacterized protein</fullName>
    </submittedName>
</protein>
<organism evidence="2 3">
    <name type="scientific">Diplocloster modestus</name>
    <dbReference type="NCBI Taxonomy" id="2850322"/>
    <lineage>
        <taxon>Bacteria</taxon>
        <taxon>Bacillati</taxon>
        <taxon>Bacillota</taxon>
        <taxon>Clostridia</taxon>
        <taxon>Lachnospirales</taxon>
        <taxon>Lachnospiraceae</taxon>
        <taxon>Diplocloster</taxon>
    </lineage>
</organism>
<keyword evidence="3" id="KW-1185">Reference proteome</keyword>
<evidence type="ECO:0000313" key="3">
    <source>
        <dbReference type="Proteomes" id="UP001314681"/>
    </source>
</evidence>
<name>A0ABS6K738_9FIRM</name>
<dbReference type="RefSeq" id="WP_238726724.1">
    <property type="nucleotide sequence ID" value="NZ_JAHQCX010000005.1"/>
</dbReference>
<sequence length="340" mass="37644">MKFDQDERLIKEQLSKVRTPEYDLQLALADRIRHPRRFAGKSFMILAAVLLGLFGLIGAGTYYEWKSFRFDGSVNDGTSPSLENAVAGEDTEFSNVVSQEMSLEPSALAPGEVSIITHLQDGQSSSNAACGVFRTDSEQTLLDMLLPCAIPYSIPTQLPAGYQFEEAVVQFYADAGMLDTPSESLTVEGEHDITIRQTLKLPDGYQKNIQDIYVGYINSSGEFIRITISLAAADWNVSFGAPDTAYSEKLKLDGYNQALLICDESRKNGSYYSLGMTRDIPVVTAANLMNLGRSERNAAAGIKDSRESFEETYDQLSYYIESSAIEREELMNFVDGLMQP</sequence>
<proteinExistence type="predicted"/>
<comment type="caution">
    <text evidence="2">The sequence shown here is derived from an EMBL/GenBank/DDBJ whole genome shotgun (WGS) entry which is preliminary data.</text>
</comment>
<accession>A0ABS6K738</accession>
<dbReference type="Proteomes" id="UP001314681">
    <property type="component" value="Unassembled WGS sequence"/>
</dbReference>
<feature type="transmembrane region" description="Helical" evidence="1">
    <location>
        <begin position="43"/>
        <end position="63"/>
    </location>
</feature>
<reference evidence="2 3" key="1">
    <citation type="submission" date="2021-06" db="EMBL/GenBank/DDBJ databases">
        <title>Description of novel taxa of the family Lachnospiraceae.</title>
        <authorList>
            <person name="Chaplin A.V."/>
            <person name="Sokolova S.R."/>
            <person name="Pikina A.P."/>
            <person name="Korzhanova M."/>
            <person name="Belova V."/>
            <person name="Korostin D."/>
            <person name="Efimov B.A."/>
        </authorList>
    </citation>
    <scope>NUCLEOTIDE SEQUENCE [LARGE SCALE GENOMIC DNA]</scope>
    <source>
        <strain evidence="2 3">ASD4241</strain>
    </source>
</reference>
<dbReference type="EMBL" id="JAHQCX010000005">
    <property type="protein sequence ID" value="MBU9726339.1"/>
    <property type="molecule type" value="Genomic_DNA"/>
</dbReference>